<dbReference type="GO" id="GO:0005634">
    <property type="term" value="C:nucleus"/>
    <property type="evidence" value="ECO:0007669"/>
    <property type="project" value="UniProtKB-SubCell"/>
</dbReference>
<dbReference type="CDD" id="cd09901">
    <property type="entry name" value="H3TH_FEN1-like"/>
    <property type="match status" value="1"/>
</dbReference>
<dbReference type="SMART" id="SM00279">
    <property type="entry name" value="HhH2"/>
    <property type="match status" value="1"/>
</dbReference>
<keyword evidence="6" id="KW-0378">Hydrolase</keyword>
<dbReference type="PROSITE" id="PS00841">
    <property type="entry name" value="XPG_1"/>
    <property type="match status" value="1"/>
</dbReference>
<dbReference type="InterPro" id="IPR006086">
    <property type="entry name" value="XPG-I_dom"/>
</dbReference>
<evidence type="ECO:0000313" key="12">
    <source>
        <dbReference type="EMBL" id="ORY92746.1"/>
    </source>
</evidence>
<dbReference type="PANTHER" id="PTHR11081:SF65">
    <property type="entry name" value="DNA DAMAGE-INDUCIBLE PROTEIN DIN7-RELATED"/>
    <property type="match status" value="1"/>
</dbReference>
<dbReference type="PRINTS" id="PR00853">
    <property type="entry name" value="XPGRADSUPER"/>
</dbReference>
<feature type="domain" description="XPG N-terminal" evidence="11">
    <location>
        <begin position="1"/>
        <end position="99"/>
    </location>
</feature>
<dbReference type="InParanoid" id="A0A1Y2G479"/>
<dbReference type="GO" id="GO:0046872">
    <property type="term" value="F:metal ion binding"/>
    <property type="evidence" value="ECO:0007669"/>
    <property type="project" value="UniProtKB-KW"/>
</dbReference>
<evidence type="ECO:0000256" key="4">
    <source>
        <dbReference type="ARBA" id="ARBA00022723"/>
    </source>
</evidence>
<evidence type="ECO:0000256" key="2">
    <source>
        <dbReference type="ARBA" id="ARBA00004123"/>
    </source>
</evidence>
<dbReference type="InterPro" id="IPR019974">
    <property type="entry name" value="XPG_CS"/>
</dbReference>
<evidence type="ECO:0000256" key="8">
    <source>
        <dbReference type="ARBA" id="ARBA00023204"/>
    </source>
</evidence>
<name>A0A1Y2G479_9BASI</name>
<dbReference type="FunCoup" id="A0A1Y2G479">
    <property type="interactions" value="234"/>
</dbReference>
<dbReference type="InterPro" id="IPR036279">
    <property type="entry name" value="5-3_exonuclease_C_sf"/>
</dbReference>
<evidence type="ECO:0000256" key="6">
    <source>
        <dbReference type="ARBA" id="ARBA00022801"/>
    </source>
</evidence>
<dbReference type="GO" id="GO:0003677">
    <property type="term" value="F:DNA binding"/>
    <property type="evidence" value="ECO:0007669"/>
    <property type="project" value="InterPro"/>
</dbReference>
<dbReference type="FunFam" id="1.10.150.20:FF:000011">
    <property type="entry name" value="exonuclease 1"/>
    <property type="match status" value="1"/>
</dbReference>
<sequence>MGIQGLLGMLKEASVPQHINQWKGKTLAVDAYVWLHRGAYGCAEELATGKTTIKYVNYAMHRVRMLKHYGVTPLIVFDGGLLPSKMGTEDDRERRRNDALAKGNAFLAEGKGSQARDCFVKAVDVTPEMAYQLIKALRREGVQYIVAPYEADPQLAYLERAGLVDGIISEDSDLLVFGCRQVLFKLDGEGNCVGIARDDFTKCREYNFAGWTDKEFRQMAILSGCDYLESIQGVGLKTAYRLMRKYKTAEKVIQFVRLEGQLKVPRSYPDDFKRAELTFLHQRVWDPVQNALVHLEPVPAGVDAAVEWPFIGA</sequence>
<evidence type="ECO:0000256" key="7">
    <source>
        <dbReference type="ARBA" id="ARBA00022842"/>
    </source>
</evidence>
<dbReference type="SMART" id="SM00485">
    <property type="entry name" value="XPGN"/>
    <property type="match status" value="1"/>
</dbReference>
<dbReference type="EMBL" id="MCGR01000001">
    <property type="protein sequence ID" value="ORY92746.1"/>
    <property type="molecule type" value="Genomic_DNA"/>
</dbReference>
<dbReference type="Pfam" id="PF00752">
    <property type="entry name" value="XPG_N"/>
    <property type="match status" value="1"/>
</dbReference>
<dbReference type="PANTHER" id="PTHR11081">
    <property type="entry name" value="FLAP ENDONUCLEASE FAMILY MEMBER"/>
    <property type="match status" value="1"/>
</dbReference>
<evidence type="ECO:0000256" key="5">
    <source>
        <dbReference type="ARBA" id="ARBA00022763"/>
    </source>
</evidence>
<dbReference type="CDD" id="cd09857">
    <property type="entry name" value="PIN_EXO1"/>
    <property type="match status" value="1"/>
</dbReference>
<evidence type="ECO:0000256" key="3">
    <source>
        <dbReference type="ARBA" id="ARBA00022722"/>
    </source>
</evidence>
<dbReference type="STRING" id="106004.A0A1Y2G479"/>
<comment type="caution">
    <text evidence="12">The sequence shown here is derived from an EMBL/GenBank/DDBJ whole genome shotgun (WGS) entry which is preliminary data.</text>
</comment>
<evidence type="ECO:0000256" key="9">
    <source>
        <dbReference type="ARBA" id="ARBA00023242"/>
    </source>
</evidence>
<gene>
    <name evidence="12" type="ORF">BCR35DRAFT_316679</name>
</gene>
<dbReference type="GO" id="GO:0006281">
    <property type="term" value="P:DNA repair"/>
    <property type="evidence" value="ECO:0007669"/>
    <property type="project" value="UniProtKB-KW"/>
</dbReference>
<evidence type="ECO:0000256" key="1">
    <source>
        <dbReference type="ARBA" id="ARBA00001946"/>
    </source>
</evidence>
<dbReference type="SUPFAM" id="SSF47807">
    <property type="entry name" value="5' to 3' exonuclease, C-terminal subdomain"/>
    <property type="match status" value="1"/>
</dbReference>
<evidence type="ECO:0000259" key="11">
    <source>
        <dbReference type="SMART" id="SM00485"/>
    </source>
</evidence>
<protein>
    <submittedName>
        <fullName evidence="12">PIN domain-like protein</fullName>
    </submittedName>
</protein>
<dbReference type="InterPro" id="IPR006085">
    <property type="entry name" value="XPG_DNA_repair_N"/>
</dbReference>
<evidence type="ECO:0000313" key="13">
    <source>
        <dbReference type="Proteomes" id="UP000193467"/>
    </source>
</evidence>
<dbReference type="SUPFAM" id="SSF88723">
    <property type="entry name" value="PIN domain-like"/>
    <property type="match status" value="1"/>
</dbReference>
<proteinExistence type="predicted"/>
<dbReference type="InterPro" id="IPR044752">
    <property type="entry name" value="PIN-like_EXO1"/>
</dbReference>
<dbReference type="Pfam" id="PF00867">
    <property type="entry name" value="XPG_I"/>
    <property type="match status" value="1"/>
</dbReference>
<keyword evidence="4" id="KW-0479">Metal-binding</keyword>
<dbReference type="SMART" id="SM00484">
    <property type="entry name" value="XPGI"/>
    <property type="match status" value="1"/>
</dbReference>
<evidence type="ECO:0000259" key="10">
    <source>
        <dbReference type="SMART" id="SM00484"/>
    </source>
</evidence>
<dbReference type="Gene3D" id="3.40.50.1010">
    <property type="entry name" value="5'-nuclease"/>
    <property type="match status" value="1"/>
</dbReference>
<keyword evidence="7" id="KW-0460">Magnesium</keyword>
<dbReference type="InterPro" id="IPR006084">
    <property type="entry name" value="XPG/Rad2"/>
</dbReference>
<comment type="subcellular location">
    <subcellularLocation>
        <location evidence="2">Nucleus</location>
    </subcellularLocation>
</comment>
<reference evidence="12 13" key="1">
    <citation type="submission" date="2016-07" db="EMBL/GenBank/DDBJ databases">
        <title>Pervasive Adenine N6-methylation of Active Genes in Fungi.</title>
        <authorList>
            <consortium name="DOE Joint Genome Institute"/>
            <person name="Mondo S.J."/>
            <person name="Dannebaum R.O."/>
            <person name="Kuo R.C."/>
            <person name="Labutti K."/>
            <person name="Haridas S."/>
            <person name="Kuo A."/>
            <person name="Salamov A."/>
            <person name="Ahrendt S.R."/>
            <person name="Lipzen A."/>
            <person name="Sullivan W."/>
            <person name="Andreopoulos W.B."/>
            <person name="Clum A."/>
            <person name="Lindquist E."/>
            <person name="Daum C."/>
            <person name="Ramamoorthy G.K."/>
            <person name="Gryganskyi A."/>
            <person name="Culley D."/>
            <person name="Magnuson J.K."/>
            <person name="James T.Y."/>
            <person name="O'Malley M.A."/>
            <person name="Stajich J.E."/>
            <person name="Spatafora J.W."/>
            <person name="Visel A."/>
            <person name="Grigoriev I.V."/>
        </authorList>
    </citation>
    <scope>NUCLEOTIDE SEQUENCE [LARGE SCALE GENOMIC DNA]</scope>
    <source>
        <strain evidence="12 13">62-1032</strain>
    </source>
</reference>
<keyword evidence="5" id="KW-0227">DNA damage</keyword>
<keyword evidence="3" id="KW-0540">Nuclease</keyword>
<dbReference type="GO" id="GO:0008409">
    <property type="term" value="F:5'-3' exonuclease activity"/>
    <property type="evidence" value="ECO:0007669"/>
    <property type="project" value="UniProtKB-ARBA"/>
</dbReference>
<dbReference type="OrthoDB" id="26491at2759"/>
<dbReference type="InterPro" id="IPR029060">
    <property type="entry name" value="PIN-like_dom_sf"/>
</dbReference>
<keyword evidence="13" id="KW-1185">Reference proteome</keyword>
<dbReference type="Proteomes" id="UP000193467">
    <property type="component" value="Unassembled WGS sequence"/>
</dbReference>
<keyword evidence="8" id="KW-0234">DNA repair</keyword>
<accession>A0A1Y2G479</accession>
<keyword evidence="9" id="KW-0539">Nucleus</keyword>
<dbReference type="GO" id="GO:0017108">
    <property type="term" value="F:5'-flap endonuclease activity"/>
    <property type="evidence" value="ECO:0007669"/>
    <property type="project" value="TreeGrafter"/>
</dbReference>
<dbReference type="AlphaFoldDB" id="A0A1Y2G479"/>
<dbReference type="InterPro" id="IPR008918">
    <property type="entry name" value="HhH2"/>
</dbReference>
<feature type="domain" description="XPG-I" evidence="10">
    <location>
        <begin position="138"/>
        <end position="208"/>
    </location>
</feature>
<dbReference type="Gene3D" id="1.10.150.20">
    <property type="entry name" value="5' to 3' exonuclease, C-terminal subdomain"/>
    <property type="match status" value="1"/>
</dbReference>
<comment type="cofactor">
    <cofactor evidence="1">
        <name>Mg(2+)</name>
        <dbReference type="ChEBI" id="CHEBI:18420"/>
    </cofactor>
</comment>
<organism evidence="12 13">
    <name type="scientific">Leucosporidium creatinivorum</name>
    <dbReference type="NCBI Taxonomy" id="106004"/>
    <lineage>
        <taxon>Eukaryota</taxon>
        <taxon>Fungi</taxon>
        <taxon>Dikarya</taxon>
        <taxon>Basidiomycota</taxon>
        <taxon>Pucciniomycotina</taxon>
        <taxon>Microbotryomycetes</taxon>
        <taxon>Leucosporidiales</taxon>
        <taxon>Leucosporidium</taxon>
    </lineage>
</organism>
<dbReference type="FunFam" id="3.40.50.1010:FF:000002">
    <property type="entry name" value="Exonuclease 1, putative"/>
    <property type="match status" value="1"/>
</dbReference>